<evidence type="ECO:0000313" key="3">
    <source>
        <dbReference type="Proteomes" id="UP000627464"/>
    </source>
</evidence>
<sequence>MAKHSEIPLMASVGRMVAKRLYGILNAMKNRVSNGNAESLNNKIRRLRIKSRGFRNKERCKLGVLFHYRRLNMAF</sequence>
<proteinExistence type="predicted"/>
<evidence type="ECO:0000313" key="2">
    <source>
        <dbReference type="EMBL" id="GGA55070.1"/>
    </source>
</evidence>
<organism evidence="2 3">
    <name type="scientific">Hafnia psychrotolerans</name>
    <dbReference type="NCBI Taxonomy" id="1477018"/>
    <lineage>
        <taxon>Bacteria</taxon>
        <taxon>Pseudomonadati</taxon>
        <taxon>Pseudomonadota</taxon>
        <taxon>Gammaproteobacteria</taxon>
        <taxon>Enterobacterales</taxon>
        <taxon>Hafniaceae</taxon>
        <taxon>Hafnia</taxon>
    </lineage>
</organism>
<dbReference type="InterPro" id="IPR002560">
    <property type="entry name" value="Transposase_DDE"/>
</dbReference>
<name>A0ABQ1H273_9GAMM</name>
<dbReference type="EMBL" id="BMFZ01000009">
    <property type="protein sequence ID" value="GGA55070.1"/>
    <property type="molecule type" value="Genomic_DNA"/>
</dbReference>
<reference evidence="3" key="1">
    <citation type="journal article" date="2019" name="Int. J. Syst. Evol. Microbiol.">
        <title>The Global Catalogue of Microorganisms (GCM) 10K type strain sequencing project: providing services to taxonomists for standard genome sequencing and annotation.</title>
        <authorList>
            <consortium name="The Broad Institute Genomics Platform"/>
            <consortium name="The Broad Institute Genome Sequencing Center for Infectious Disease"/>
            <person name="Wu L."/>
            <person name="Ma J."/>
        </authorList>
    </citation>
    <scope>NUCLEOTIDE SEQUENCE [LARGE SCALE GENOMIC DNA]</scope>
    <source>
        <strain evidence="3">CGMCC 1.12806</strain>
    </source>
</reference>
<dbReference type="Pfam" id="PF01610">
    <property type="entry name" value="DDE_Tnp_ISL3"/>
    <property type="match status" value="1"/>
</dbReference>
<dbReference type="Proteomes" id="UP000627464">
    <property type="component" value="Unassembled WGS sequence"/>
</dbReference>
<gene>
    <name evidence="2" type="ORF">GCM10011328_33210</name>
</gene>
<comment type="caution">
    <text evidence="2">The sequence shown here is derived from an EMBL/GenBank/DDBJ whole genome shotgun (WGS) entry which is preliminary data.</text>
</comment>
<protein>
    <recommendedName>
        <fullName evidence="1">Transposase IS204/IS1001/IS1096/IS1165 DDE domain-containing protein</fullName>
    </recommendedName>
</protein>
<feature type="domain" description="Transposase IS204/IS1001/IS1096/IS1165 DDE" evidence="1">
    <location>
        <begin position="2"/>
        <end position="61"/>
    </location>
</feature>
<keyword evidence="3" id="KW-1185">Reference proteome</keyword>
<accession>A0ABQ1H273</accession>
<evidence type="ECO:0000259" key="1">
    <source>
        <dbReference type="Pfam" id="PF01610"/>
    </source>
</evidence>